<evidence type="ECO:0000313" key="1">
    <source>
        <dbReference type="EMBL" id="MCI50537.1"/>
    </source>
</evidence>
<organism evidence="1 2">
    <name type="scientific">Trifolium medium</name>
    <dbReference type="NCBI Taxonomy" id="97028"/>
    <lineage>
        <taxon>Eukaryota</taxon>
        <taxon>Viridiplantae</taxon>
        <taxon>Streptophyta</taxon>
        <taxon>Embryophyta</taxon>
        <taxon>Tracheophyta</taxon>
        <taxon>Spermatophyta</taxon>
        <taxon>Magnoliopsida</taxon>
        <taxon>eudicotyledons</taxon>
        <taxon>Gunneridae</taxon>
        <taxon>Pentapetalae</taxon>
        <taxon>rosids</taxon>
        <taxon>fabids</taxon>
        <taxon>Fabales</taxon>
        <taxon>Fabaceae</taxon>
        <taxon>Papilionoideae</taxon>
        <taxon>50 kb inversion clade</taxon>
        <taxon>NPAAA clade</taxon>
        <taxon>Hologalegina</taxon>
        <taxon>IRL clade</taxon>
        <taxon>Trifolieae</taxon>
        <taxon>Trifolium</taxon>
    </lineage>
</organism>
<reference evidence="1 2" key="1">
    <citation type="journal article" date="2018" name="Front. Plant Sci.">
        <title>Red Clover (Trifolium pratense) and Zigzag Clover (T. medium) - A Picture of Genomic Similarities and Differences.</title>
        <authorList>
            <person name="Dluhosova J."/>
            <person name="Istvanek J."/>
            <person name="Nedelnik J."/>
            <person name="Repkova J."/>
        </authorList>
    </citation>
    <scope>NUCLEOTIDE SEQUENCE [LARGE SCALE GENOMIC DNA]</scope>
    <source>
        <strain evidence="2">cv. 10/8</strain>
        <tissue evidence="1">Leaf</tissue>
    </source>
</reference>
<dbReference type="Proteomes" id="UP000265520">
    <property type="component" value="Unassembled WGS sequence"/>
</dbReference>
<keyword evidence="2" id="KW-1185">Reference proteome</keyword>
<dbReference type="AlphaFoldDB" id="A0A392SQ61"/>
<dbReference type="EMBL" id="LXQA010418036">
    <property type="protein sequence ID" value="MCI50537.1"/>
    <property type="molecule type" value="Genomic_DNA"/>
</dbReference>
<sequence>GAWSAMSVTSGTSWSDAALDHSQGISMLVTYFNFLGQNVWDDDFIDRRWKLESKETWVWGPQ</sequence>
<protein>
    <submittedName>
        <fullName evidence="1">Uncharacterized protein</fullName>
    </submittedName>
</protein>
<feature type="non-terminal residue" evidence="1">
    <location>
        <position position="1"/>
    </location>
</feature>
<proteinExistence type="predicted"/>
<name>A0A392SQ61_9FABA</name>
<accession>A0A392SQ61</accession>
<evidence type="ECO:0000313" key="2">
    <source>
        <dbReference type="Proteomes" id="UP000265520"/>
    </source>
</evidence>
<comment type="caution">
    <text evidence="1">The sequence shown here is derived from an EMBL/GenBank/DDBJ whole genome shotgun (WGS) entry which is preliminary data.</text>
</comment>